<dbReference type="NCBIfam" id="TIGR00206">
    <property type="entry name" value="fliF"/>
    <property type="match status" value="1"/>
</dbReference>
<evidence type="ECO:0000313" key="13">
    <source>
        <dbReference type="EMBL" id="KKN42444.1"/>
    </source>
</evidence>
<dbReference type="AlphaFoldDB" id="A0A0F9QIY3"/>
<accession>A0A0F9QIY3</accession>
<dbReference type="Gene3D" id="3.30.300.30">
    <property type="match status" value="1"/>
</dbReference>
<dbReference type="InterPro" id="IPR043427">
    <property type="entry name" value="YscJ/FliF"/>
</dbReference>
<dbReference type="EMBL" id="LAZR01001580">
    <property type="protein sequence ID" value="KKN42444.1"/>
    <property type="molecule type" value="Genomic_DNA"/>
</dbReference>
<feature type="region of interest" description="Disordered" evidence="9">
    <location>
        <begin position="314"/>
        <end position="368"/>
    </location>
</feature>
<evidence type="ECO:0000256" key="1">
    <source>
        <dbReference type="ARBA" id="ARBA00004117"/>
    </source>
</evidence>
<name>A0A0F9QIY3_9ZZZZ</name>
<feature type="transmembrane region" description="Helical" evidence="10">
    <location>
        <begin position="38"/>
        <end position="57"/>
    </location>
</feature>
<evidence type="ECO:0000256" key="8">
    <source>
        <dbReference type="ARBA" id="ARBA00023143"/>
    </source>
</evidence>
<evidence type="ECO:0000256" key="4">
    <source>
        <dbReference type="ARBA" id="ARBA00022475"/>
    </source>
</evidence>
<dbReference type="PIRSF" id="PIRSF004862">
    <property type="entry name" value="FliF"/>
    <property type="match status" value="1"/>
</dbReference>
<feature type="domain" description="Flagellar M-ring C-terminal" evidence="12">
    <location>
        <begin position="267"/>
        <end position="445"/>
    </location>
</feature>
<dbReference type="PANTHER" id="PTHR30046">
    <property type="entry name" value="FLAGELLAR M-RING PROTEIN"/>
    <property type="match status" value="1"/>
</dbReference>
<evidence type="ECO:0000256" key="10">
    <source>
        <dbReference type="SAM" id="Phobius"/>
    </source>
</evidence>
<evidence type="ECO:0000256" key="5">
    <source>
        <dbReference type="ARBA" id="ARBA00022692"/>
    </source>
</evidence>
<dbReference type="GO" id="GO:0071973">
    <property type="term" value="P:bacterial-type flagellum-dependent cell motility"/>
    <property type="evidence" value="ECO:0007669"/>
    <property type="project" value="InterPro"/>
</dbReference>
<sequence length="568" mass="60466">MENVPATTNSAATGMGLPTTPLGAMQANVSRQPVMKQIMFLVAIAASIAIGGYVLMWSQTPNYQVLFSGMQAKESSEVVAILQQSNIDYKLDPTTGALLVPASEVQALRMKLAAEGLPRSSTQGMEMLDGDQGFGTSQFVERARYQRAMEEELSRSISQLNNVQSARVHLATPKQSVFVRDRKPPTASVILNLYAGRSIEPGQVTAITHMVASSVPNMANADVTVVDQRGRLLSKNDRDANVALSDTQLEYTQKLEKGYISRIEDILSPIVGMDGVRAQVVAEVDFTATEQTQESYNPDLAAVRSEQIQEENRVGAGGPFGVPGALSNQPPGGGVAPETVATTQALPNADGQETTTTVPGSSSKNSTRNFELDRTISHTRIAPGSVRKLSVAVLIDERHSLDAEGNVVSTALTEAEMTRINALVMDAIGFNQARGDSLNVVNAPFMAPAAVAALPELPIWEQAWVWDVAKQTLGALLVLFLVFGVIRPAFKDLNKIPVTGDQQNAAANGQGMTPEQALAASSAGGDDIAKITTGSADMEEQLNNVRSLVQQDPALVAQVVKNWSASDA</sequence>
<protein>
    <recommendedName>
        <fullName evidence="14">Flagellar M-ring protein</fullName>
    </recommendedName>
</protein>
<comment type="subcellular location">
    <subcellularLocation>
        <location evidence="1">Bacterial flagellum basal body</location>
    </subcellularLocation>
    <subcellularLocation>
        <location evidence="2">Cell membrane</location>
        <topology evidence="2">Multi-pass membrane protein</topology>
    </subcellularLocation>
</comment>
<keyword evidence="8" id="KW-0975">Bacterial flagellum</keyword>
<dbReference type="InterPro" id="IPR045851">
    <property type="entry name" value="AMP-bd_C_sf"/>
</dbReference>
<evidence type="ECO:0000256" key="3">
    <source>
        <dbReference type="ARBA" id="ARBA00007971"/>
    </source>
</evidence>
<reference evidence="13" key="1">
    <citation type="journal article" date="2015" name="Nature">
        <title>Complex archaea that bridge the gap between prokaryotes and eukaryotes.</title>
        <authorList>
            <person name="Spang A."/>
            <person name="Saw J.H."/>
            <person name="Jorgensen S.L."/>
            <person name="Zaremba-Niedzwiedzka K."/>
            <person name="Martijn J."/>
            <person name="Lind A.E."/>
            <person name="van Eijk R."/>
            <person name="Schleper C."/>
            <person name="Guy L."/>
            <person name="Ettema T.J."/>
        </authorList>
    </citation>
    <scope>NUCLEOTIDE SEQUENCE</scope>
</reference>
<evidence type="ECO:0000256" key="9">
    <source>
        <dbReference type="SAM" id="MobiDB-lite"/>
    </source>
</evidence>
<dbReference type="GO" id="GO:0009431">
    <property type="term" value="C:bacterial-type flagellum basal body, MS ring"/>
    <property type="evidence" value="ECO:0007669"/>
    <property type="project" value="InterPro"/>
</dbReference>
<evidence type="ECO:0000256" key="7">
    <source>
        <dbReference type="ARBA" id="ARBA00023136"/>
    </source>
</evidence>
<organism evidence="13">
    <name type="scientific">marine sediment metagenome</name>
    <dbReference type="NCBI Taxonomy" id="412755"/>
    <lineage>
        <taxon>unclassified sequences</taxon>
        <taxon>metagenomes</taxon>
        <taxon>ecological metagenomes</taxon>
    </lineage>
</organism>
<dbReference type="Pfam" id="PF01514">
    <property type="entry name" value="YscJ_FliF"/>
    <property type="match status" value="1"/>
</dbReference>
<gene>
    <name evidence="13" type="ORF">LCGC14_0713260</name>
</gene>
<evidence type="ECO:0008006" key="14">
    <source>
        <dbReference type="Google" id="ProtNLM"/>
    </source>
</evidence>
<dbReference type="PRINTS" id="PR01009">
    <property type="entry name" value="FLGMRINGFLIF"/>
</dbReference>
<evidence type="ECO:0000256" key="6">
    <source>
        <dbReference type="ARBA" id="ARBA00022989"/>
    </source>
</evidence>
<dbReference type="GO" id="GO:0003774">
    <property type="term" value="F:cytoskeletal motor activity"/>
    <property type="evidence" value="ECO:0007669"/>
    <property type="project" value="InterPro"/>
</dbReference>
<feature type="domain" description="Flagellar M-ring N-terminal" evidence="11">
    <location>
        <begin position="59"/>
        <end position="234"/>
    </location>
</feature>
<keyword evidence="5 10" id="KW-0812">Transmembrane</keyword>
<dbReference type="GO" id="GO:0005886">
    <property type="term" value="C:plasma membrane"/>
    <property type="evidence" value="ECO:0007669"/>
    <property type="project" value="UniProtKB-SubCell"/>
</dbReference>
<dbReference type="PANTHER" id="PTHR30046:SF0">
    <property type="entry name" value="FLAGELLAR M-RING PROTEIN"/>
    <property type="match status" value="1"/>
</dbReference>
<dbReference type="InterPro" id="IPR013556">
    <property type="entry name" value="Flag_M-ring_C"/>
</dbReference>
<dbReference type="InterPro" id="IPR000067">
    <property type="entry name" value="FlgMring_FliF"/>
</dbReference>
<comment type="similarity">
    <text evidence="3">Belongs to the FliF family.</text>
</comment>
<proteinExistence type="inferred from homology"/>
<keyword evidence="4" id="KW-1003">Cell membrane</keyword>
<evidence type="ECO:0000259" key="12">
    <source>
        <dbReference type="Pfam" id="PF08345"/>
    </source>
</evidence>
<dbReference type="Pfam" id="PF08345">
    <property type="entry name" value="YscJ_FliF_C"/>
    <property type="match status" value="1"/>
</dbReference>
<comment type="caution">
    <text evidence="13">The sequence shown here is derived from an EMBL/GenBank/DDBJ whole genome shotgun (WGS) entry which is preliminary data.</text>
</comment>
<keyword evidence="6 10" id="KW-1133">Transmembrane helix</keyword>
<feature type="compositionally biased region" description="Polar residues" evidence="9">
    <location>
        <begin position="340"/>
        <end position="368"/>
    </location>
</feature>
<evidence type="ECO:0000256" key="2">
    <source>
        <dbReference type="ARBA" id="ARBA00004651"/>
    </source>
</evidence>
<evidence type="ECO:0000259" key="11">
    <source>
        <dbReference type="Pfam" id="PF01514"/>
    </source>
</evidence>
<keyword evidence="7 10" id="KW-0472">Membrane</keyword>
<dbReference type="InterPro" id="IPR006182">
    <property type="entry name" value="FliF_N_dom"/>
</dbReference>